<sequence length="206" mass="22500">MKKLEKRKFKEHTHDGPASFDSRSGCCGSLLQRIRNILLISNHIPTSNTGRTALFCHGHLSCLGLGYHHTSSFNPKAAVGQVNSIFGPLATLIVLVAVASNSLRHKPVTASGRGGSLLSRGHVTGLRIHRSWVLPSSLVTLDESRKTQNLLICRGAFYPQEEQTKSSDSLDAAPPVNSNKPQARQNKYSFVRYPPIHWGSTVVVPT</sequence>
<keyword evidence="3" id="KW-1185">Reference proteome</keyword>
<proteinExistence type="predicted"/>
<accession>A0A8X6VX57</accession>
<dbReference type="AlphaFoldDB" id="A0A8X6VX57"/>
<evidence type="ECO:0000313" key="2">
    <source>
        <dbReference type="EMBL" id="GFY24042.1"/>
    </source>
</evidence>
<evidence type="ECO:0000256" key="1">
    <source>
        <dbReference type="SAM" id="MobiDB-lite"/>
    </source>
</evidence>
<feature type="compositionally biased region" description="Basic residues" evidence="1">
    <location>
        <begin position="1"/>
        <end position="11"/>
    </location>
</feature>
<comment type="caution">
    <text evidence="2">The sequence shown here is derived from an EMBL/GenBank/DDBJ whole genome shotgun (WGS) entry which is preliminary data.</text>
</comment>
<feature type="region of interest" description="Disordered" evidence="1">
    <location>
        <begin position="164"/>
        <end position="184"/>
    </location>
</feature>
<feature type="region of interest" description="Disordered" evidence="1">
    <location>
        <begin position="1"/>
        <end position="21"/>
    </location>
</feature>
<dbReference type="Proteomes" id="UP000887159">
    <property type="component" value="Unassembled WGS sequence"/>
</dbReference>
<name>A0A8X6VX57_TRICX</name>
<reference evidence="2" key="1">
    <citation type="submission" date="2020-08" db="EMBL/GenBank/DDBJ databases">
        <title>Multicomponent nature underlies the extraordinary mechanical properties of spider dragline silk.</title>
        <authorList>
            <person name="Kono N."/>
            <person name="Nakamura H."/>
            <person name="Mori M."/>
            <person name="Yoshida Y."/>
            <person name="Ohtoshi R."/>
            <person name="Malay A.D."/>
            <person name="Moran D.A.P."/>
            <person name="Tomita M."/>
            <person name="Numata K."/>
            <person name="Arakawa K."/>
        </authorList>
    </citation>
    <scope>NUCLEOTIDE SEQUENCE</scope>
</reference>
<evidence type="ECO:0000313" key="3">
    <source>
        <dbReference type="Proteomes" id="UP000887159"/>
    </source>
</evidence>
<protein>
    <submittedName>
        <fullName evidence="2">Uncharacterized protein</fullName>
    </submittedName>
</protein>
<dbReference type="EMBL" id="BMAU01021369">
    <property type="protein sequence ID" value="GFY24042.1"/>
    <property type="molecule type" value="Genomic_DNA"/>
</dbReference>
<organism evidence="2 3">
    <name type="scientific">Trichonephila clavipes</name>
    <name type="common">Golden silk orbweaver</name>
    <name type="synonym">Nephila clavipes</name>
    <dbReference type="NCBI Taxonomy" id="2585209"/>
    <lineage>
        <taxon>Eukaryota</taxon>
        <taxon>Metazoa</taxon>
        <taxon>Ecdysozoa</taxon>
        <taxon>Arthropoda</taxon>
        <taxon>Chelicerata</taxon>
        <taxon>Arachnida</taxon>
        <taxon>Araneae</taxon>
        <taxon>Araneomorphae</taxon>
        <taxon>Entelegynae</taxon>
        <taxon>Araneoidea</taxon>
        <taxon>Nephilidae</taxon>
        <taxon>Trichonephila</taxon>
    </lineage>
</organism>
<gene>
    <name evidence="2" type="ORF">TNCV_1010951</name>
</gene>